<dbReference type="Proteomes" id="UP000801492">
    <property type="component" value="Unassembled WGS sequence"/>
</dbReference>
<keyword evidence="2" id="KW-1185">Reference proteome</keyword>
<evidence type="ECO:0000313" key="1">
    <source>
        <dbReference type="EMBL" id="KAF2890227.1"/>
    </source>
</evidence>
<protein>
    <submittedName>
        <fullName evidence="1">Uncharacterized protein</fullName>
    </submittedName>
</protein>
<name>A0A8K0CTU5_IGNLU</name>
<proteinExistence type="predicted"/>
<sequence length="219" mass="25296">MFLFTEKFATKGPNELCAASIVTEIEIIYPIPKQSMVPIDRCFPLIEKNRLQHEKVNTPEYYVKLIAFARIIKLFDTVFLKHPLFTPGKAIAGEIPVLRVRDFKKMYRTKIKFSIPGISKCRSVIFSATSKPKIRESMGGMHNEFSLYKIGNQRLTGELLPDLPNKRFIKIKDKKLENINFLVTHVEQESDQEFYKILSDPSAEKFKGDNVLESDAEEY</sequence>
<dbReference type="OrthoDB" id="6284373at2759"/>
<organism evidence="1 2">
    <name type="scientific">Ignelater luminosus</name>
    <name type="common">Cucubano</name>
    <name type="synonym">Pyrophorus luminosus</name>
    <dbReference type="NCBI Taxonomy" id="2038154"/>
    <lineage>
        <taxon>Eukaryota</taxon>
        <taxon>Metazoa</taxon>
        <taxon>Ecdysozoa</taxon>
        <taxon>Arthropoda</taxon>
        <taxon>Hexapoda</taxon>
        <taxon>Insecta</taxon>
        <taxon>Pterygota</taxon>
        <taxon>Neoptera</taxon>
        <taxon>Endopterygota</taxon>
        <taxon>Coleoptera</taxon>
        <taxon>Polyphaga</taxon>
        <taxon>Elateriformia</taxon>
        <taxon>Elateroidea</taxon>
        <taxon>Elateridae</taxon>
        <taxon>Agrypninae</taxon>
        <taxon>Pyrophorini</taxon>
        <taxon>Ignelater</taxon>
    </lineage>
</organism>
<dbReference type="EMBL" id="VTPC01056326">
    <property type="protein sequence ID" value="KAF2890227.1"/>
    <property type="molecule type" value="Genomic_DNA"/>
</dbReference>
<comment type="caution">
    <text evidence="1">The sequence shown here is derived from an EMBL/GenBank/DDBJ whole genome shotgun (WGS) entry which is preliminary data.</text>
</comment>
<gene>
    <name evidence="1" type="ORF">ILUMI_15946</name>
</gene>
<dbReference type="AlphaFoldDB" id="A0A8K0CTU5"/>
<reference evidence="1" key="1">
    <citation type="submission" date="2019-08" db="EMBL/GenBank/DDBJ databases">
        <title>The genome of the North American firefly Photinus pyralis.</title>
        <authorList>
            <consortium name="Photinus pyralis genome working group"/>
            <person name="Fallon T.R."/>
            <person name="Sander Lower S.E."/>
            <person name="Weng J.-K."/>
        </authorList>
    </citation>
    <scope>NUCLEOTIDE SEQUENCE</scope>
    <source>
        <strain evidence="1">TRF0915ILg1</strain>
        <tissue evidence="1">Whole body</tissue>
    </source>
</reference>
<accession>A0A8K0CTU5</accession>
<evidence type="ECO:0000313" key="2">
    <source>
        <dbReference type="Proteomes" id="UP000801492"/>
    </source>
</evidence>